<name>A0A8R1IDI4_CAEJA</name>
<dbReference type="EnsemblMetazoa" id="CJA33832.1">
    <property type="protein sequence ID" value="CJA33832.1"/>
    <property type="gene ID" value="WBGene00209679"/>
</dbReference>
<protein>
    <submittedName>
        <fullName evidence="1">Uncharacterized protein</fullName>
    </submittedName>
</protein>
<evidence type="ECO:0000313" key="2">
    <source>
        <dbReference type="Proteomes" id="UP000005237"/>
    </source>
</evidence>
<proteinExistence type="predicted"/>
<dbReference type="AlphaFoldDB" id="A0A8R1IDI4"/>
<organism evidence="1 2">
    <name type="scientific">Caenorhabditis japonica</name>
    <dbReference type="NCBI Taxonomy" id="281687"/>
    <lineage>
        <taxon>Eukaryota</taxon>
        <taxon>Metazoa</taxon>
        <taxon>Ecdysozoa</taxon>
        <taxon>Nematoda</taxon>
        <taxon>Chromadorea</taxon>
        <taxon>Rhabditida</taxon>
        <taxon>Rhabditina</taxon>
        <taxon>Rhabditomorpha</taxon>
        <taxon>Rhabditoidea</taxon>
        <taxon>Rhabditidae</taxon>
        <taxon>Peloderinae</taxon>
        <taxon>Caenorhabditis</taxon>
    </lineage>
</organism>
<sequence>MTMLDPDDLSPGEIIFSSDDSTADKSFLAEFFNKKQSFLGSKTRVADLQKGRCLFLVQFVVKFDARYLTCSQRSLEMKKNKINVFFCCFNEGKWKFKTKNVETIEFVTSFSNG</sequence>
<keyword evidence="2" id="KW-1185">Reference proteome</keyword>
<reference evidence="2" key="1">
    <citation type="submission" date="2010-08" db="EMBL/GenBank/DDBJ databases">
        <authorList>
            <consortium name="Caenorhabditis japonica Sequencing Consortium"/>
            <person name="Wilson R.K."/>
        </authorList>
    </citation>
    <scope>NUCLEOTIDE SEQUENCE [LARGE SCALE GENOMIC DNA]</scope>
    <source>
        <strain evidence="2">DF5081</strain>
    </source>
</reference>
<accession>A0A8R1IDI4</accession>
<evidence type="ECO:0000313" key="1">
    <source>
        <dbReference type="EnsemblMetazoa" id="CJA33832.1"/>
    </source>
</evidence>
<reference evidence="1" key="2">
    <citation type="submission" date="2022-06" db="UniProtKB">
        <authorList>
            <consortium name="EnsemblMetazoa"/>
        </authorList>
    </citation>
    <scope>IDENTIFICATION</scope>
    <source>
        <strain evidence="1">DF5081</strain>
    </source>
</reference>
<dbReference type="Proteomes" id="UP000005237">
    <property type="component" value="Unassembled WGS sequence"/>
</dbReference>